<dbReference type="Proteomes" id="UP000262325">
    <property type="component" value="Unassembled WGS sequence"/>
</dbReference>
<dbReference type="Pfam" id="PF00216">
    <property type="entry name" value="Bac_DNA_binding"/>
    <property type="match status" value="1"/>
</dbReference>
<dbReference type="InterPro" id="IPR020816">
    <property type="entry name" value="Histone-like_DNA-bd_CS"/>
</dbReference>
<reference evidence="7 9" key="2">
    <citation type="submission" date="2019-08" db="EMBL/GenBank/DDBJ databases">
        <title>Genomic characterization of a novel candidate phylum (ARYD3) from a high temperature, high salinity tertiary oil reservoir in north central Oklahoma, USA.</title>
        <authorList>
            <person name="Youssef N.H."/>
            <person name="Yadav A."/>
            <person name="Elshahed M.S."/>
        </authorList>
    </citation>
    <scope>NUCLEOTIDE SEQUENCE [LARGE SCALE GENOMIC DNA]</scope>
    <source>
        <strain evidence="7">ARYD1</strain>
    </source>
</reference>
<evidence type="ECO:0000313" key="7">
    <source>
        <dbReference type="EMBL" id="TYB34549.1"/>
    </source>
</evidence>
<evidence type="ECO:0000313" key="6">
    <source>
        <dbReference type="EMBL" id="HCW92788.1"/>
    </source>
</evidence>
<comment type="similarity">
    <text evidence="1 4">Belongs to the bacterial histone-like protein family.</text>
</comment>
<dbReference type="PANTHER" id="PTHR33175">
    <property type="entry name" value="DNA-BINDING PROTEIN HU"/>
    <property type="match status" value="1"/>
</dbReference>
<dbReference type="SMART" id="SM00411">
    <property type="entry name" value="BHL"/>
    <property type="match status" value="1"/>
</dbReference>
<dbReference type="GO" id="GO:0030261">
    <property type="term" value="P:chromosome condensation"/>
    <property type="evidence" value="ECO:0007669"/>
    <property type="project" value="UniProtKB-KW"/>
</dbReference>
<name>A0A3D5QAN9_FLESI</name>
<evidence type="ECO:0000256" key="3">
    <source>
        <dbReference type="ARBA" id="ARBA00023125"/>
    </source>
</evidence>
<dbReference type="Gene3D" id="4.10.520.10">
    <property type="entry name" value="IHF-like DNA-binding proteins"/>
    <property type="match status" value="1"/>
</dbReference>
<dbReference type="SUPFAM" id="SSF47729">
    <property type="entry name" value="IHF-like DNA-binding proteins"/>
    <property type="match status" value="1"/>
</dbReference>
<accession>A0A3D5QAN9</accession>
<dbReference type="OMA" id="EDHEMSK"/>
<dbReference type="RefSeq" id="WP_013886705.1">
    <property type="nucleotide sequence ID" value="NZ_JAAZVV010000076.1"/>
</dbReference>
<organism evidence="6 8">
    <name type="scientific">Flexistipes sinusarabici</name>
    <dbReference type="NCBI Taxonomy" id="2352"/>
    <lineage>
        <taxon>Bacteria</taxon>
        <taxon>Pseudomonadati</taxon>
        <taxon>Deferribacterota</taxon>
        <taxon>Deferribacteres</taxon>
        <taxon>Deferribacterales</taxon>
        <taxon>Flexistipitaceae</taxon>
        <taxon>Flexistipes</taxon>
    </lineage>
</organism>
<evidence type="ECO:0000313" key="9">
    <source>
        <dbReference type="Proteomes" id="UP000323337"/>
    </source>
</evidence>
<reference evidence="6 8" key="1">
    <citation type="journal article" date="2018" name="Nat. Biotechnol.">
        <title>A standardized bacterial taxonomy based on genome phylogeny substantially revises the tree of life.</title>
        <authorList>
            <person name="Parks D.H."/>
            <person name="Chuvochina M."/>
            <person name="Waite D.W."/>
            <person name="Rinke C."/>
            <person name="Skarshewski A."/>
            <person name="Chaumeil P.A."/>
            <person name="Hugenholtz P."/>
        </authorList>
    </citation>
    <scope>NUCLEOTIDE SEQUENCE [LARGE SCALE GENOMIC DNA]</scope>
    <source>
        <strain evidence="6">UBA8672</strain>
    </source>
</reference>
<keyword evidence="2" id="KW-0226">DNA condensation</keyword>
<dbReference type="CDD" id="cd13831">
    <property type="entry name" value="HU"/>
    <property type="match status" value="1"/>
</dbReference>
<sequence>MTKSELVAKIAMKSGLTKTDAEKALNAFQDSVMEAVKKNDKVTLVGFGSFEQKQRQARKGRNPQTGAEIKIPAGKTPKFTPGKNFKEAVK</sequence>
<gene>
    <name evidence="6" type="ORF">DHM44_03810</name>
    <name evidence="7" type="ORF">FXF49_02255</name>
</gene>
<dbReference type="InterPro" id="IPR010992">
    <property type="entry name" value="IHF-like_DNA-bd_dom_sf"/>
</dbReference>
<keyword evidence="3 6" id="KW-0238">DNA-binding</keyword>
<dbReference type="InterPro" id="IPR000119">
    <property type="entry name" value="Hist_DNA-bd"/>
</dbReference>
<comment type="caution">
    <text evidence="6">The sequence shown here is derived from an EMBL/GenBank/DDBJ whole genome shotgun (WGS) entry which is preliminary data.</text>
</comment>
<dbReference type="EMBL" id="DPPF01000077">
    <property type="protein sequence ID" value="HCW92788.1"/>
    <property type="molecule type" value="Genomic_DNA"/>
</dbReference>
<feature type="region of interest" description="Disordered" evidence="5">
    <location>
        <begin position="51"/>
        <end position="90"/>
    </location>
</feature>
<dbReference type="PANTHER" id="PTHR33175:SF3">
    <property type="entry name" value="DNA-BINDING PROTEIN HU-BETA"/>
    <property type="match status" value="1"/>
</dbReference>
<dbReference type="PROSITE" id="PS00045">
    <property type="entry name" value="HISTONE_LIKE"/>
    <property type="match status" value="1"/>
</dbReference>
<dbReference type="GO" id="GO:0003677">
    <property type="term" value="F:DNA binding"/>
    <property type="evidence" value="ECO:0007669"/>
    <property type="project" value="UniProtKB-KW"/>
</dbReference>
<dbReference type="Proteomes" id="UP000323337">
    <property type="component" value="Unassembled WGS sequence"/>
</dbReference>
<dbReference type="GO" id="GO:0005829">
    <property type="term" value="C:cytosol"/>
    <property type="evidence" value="ECO:0007669"/>
    <property type="project" value="TreeGrafter"/>
</dbReference>
<evidence type="ECO:0000256" key="4">
    <source>
        <dbReference type="RuleBase" id="RU003939"/>
    </source>
</evidence>
<evidence type="ECO:0000256" key="5">
    <source>
        <dbReference type="SAM" id="MobiDB-lite"/>
    </source>
</evidence>
<dbReference type="PRINTS" id="PR01727">
    <property type="entry name" value="DNABINDINGHU"/>
</dbReference>
<dbReference type="GO" id="GO:0030527">
    <property type="term" value="F:structural constituent of chromatin"/>
    <property type="evidence" value="ECO:0007669"/>
    <property type="project" value="InterPro"/>
</dbReference>
<dbReference type="AlphaFoldDB" id="A0A3D5QAN9"/>
<evidence type="ECO:0000313" key="8">
    <source>
        <dbReference type="Proteomes" id="UP000262325"/>
    </source>
</evidence>
<dbReference type="EMBL" id="VSIV01000055">
    <property type="protein sequence ID" value="TYB34549.1"/>
    <property type="molecule type" value="Genomic_DNA"/>
</dbReference>
<evidence type="ECO:0000256" key="2">
    <source>
        <dbReference type="ARBA" id="ARBA00023067"/>
    </source>
</evidence>
<proteinExistence type="inferred from homology"/>
<evidence type="ECO:0000256" key="1">
    <source>
        <dbReference type="ARBA" id="ARBA00010529"/>
    </source>
</evidence>
<protein>
    <submittedName>
        <fullName evidence="6">HU family DNA-binding protein</fullName>
    </submittedName>
</protein>